<evidence type="ECO:0000256" key="1">
    <source>
        <dbReference type="ARBA" id="ARBA00023015"/>
    </source>
</evidence>
<dbReference type="EMBL" id="JBJQND010000009">
    <property type="protein sequence ID" value="KAL3866911.1"/>
    <property type="molecule type" value="Genomic_DNA"/>
</dbReference>
<keyword evidence="3" id="KW-0539">Nucleus</keyword>
<evidence type="ECO:0000256" key="4">
    <source>
        <dbReference type="SAM" id="MobiDB-lite"/>
    </source>
</evidence>
<accession>A0ABD3VZQ8</accession>
<feature type="compositionally biased region" description="Acidic residues" evidence="4">
    <location>
        <begin position="66"/>
        <end position="75"/>
    </location>
</feature>
<sequence>MVGTTLREELTNQEIDEKELPSAECEPKMTRSRAKEVMENEKNVLHPWPLYPLKKKKAPGILELTFSEDDEDEEYTPEKDQCKGEEDADEQMASRTRSKFSLTDKSLTELEADFIDPDITVDLDNTECDDKECECDDKECECDDKEWKEFLFSIHKSDS</sequence>
<evidence type="ECO:0000256" key="2">
    <source>
        <dbReference type="ARBA" id="ARBA00023163"/>
    </source>
</evidence>
<keyword evidence="6" id="KW-1185">Reference proteome</keyword>
<protein>
    <submittedName>
        <fullName evidence="5">Uncharacterized protein</fullName>
    </submittedName>
</protein>
<organism evidence="5 6">
    <name type="scientific">Sinanodonta woodiana</name>
    <name type="common">Chinese pond mussel</name>
    <name type="synonym">Anodonta woodiana</name>
    <dbReference type="NCBI Taxonomy" id="1069815"/>
    <lineage>
        <taxon>Eukaryota</taxon>
        <taxon>Metazoa</taxon>
        <taxon>Spiralia</taxon>
        <taxon>Lophotrochozoa</taxon>
        <taxon>Mollusca</taxon>
        <taxon>Bivalvia</taxon>
        <taxon>Autobranchia</taxon>
        <taxon>Heteroconchia</taxon>
        <taxon>Palaeoheterodonta</taxon>
        <taxon>Unionida</taxon>
        <taxon>Unionoidea</taxon>
        <taxon>Unionidae</taxon>
        <taxon>Unioninae</taxon>
        <taxon>Sinanodonta</taxon>
    </lineage>
</organism>
<dbReference type="AlphaFoldDB" id="A0ABD3VZQ8"/>
<feature type="compositionally biased region" description="Basic and acidic residues" evidence="4">
    <location>
        <begin position="1"/>
        <end position="10"/>
    </location>
</feature>
<reference evidence="5 6" key="1">
    <citation type="submission" date="2024-11" db="EMBL/GenBank/DDBJ databases">
        <title>Chromosome-level genome assembly of the freshwater bivalve Anodonta woodiana.</title>
        <authorList>
            <person name="Chen X."/>
        </authorList>
    </citation>
    <scope>NUCLEOTIDE SEQUENCE [LARGE SCALE GENOMIC DNA]</scope>
    <source>
        <strain evidence="5">MN2024</strain>
        <tissue evidence="5">Gills</tissue>
    </source>
</reference>
<gene>
    <name evidence="5" type="ORF">ACJMK2_044160</name>
</gene>
<evidence type="ECO:0000313" key="6">
    <source>
        <dbReference type="Proteomes" id="UP001634394"/>
    </source>
</evidence>
<feature type="region of interest" description="Disordered" evidence="4">
    <location>
        <begin position="1"/>
        <end position="38"/>
    </location>
</feature>
<feature type="compositionally biased region" description="Basic and acidic residues" evidence="4">
    <location>
        <begin position="18"/>
        <end position="38"/>
    </location>
</feature>
<evidence type="ECO:0000313" key="5">
    <source>
        <dbReference type="EMBL" id="KAL3866911.1"/>
    </source>
</evidence>
<comment type="caution">
    <text evidence="5">The sequence shown here is derived from an EMBL/GenBank/DDBJ whole genome shotgun (WGS) entry which is preliminary data.</text>
</comment>
<name>A0ABD3VZQ8_SINWO</name>
<evidence type="ECO:0000256" key="3">
    <source>
        <dbReference type="ARBA" id="ARBA00023242"/>
    </source>
</evidence>
<dbReference type="InterPro" id="IPR052435">
    <property type="entry name" value="YY1-Transcr_Regul"/>
</dbReference>
<proteinExistence type="predicted"/>
<dbReference type="PANTHER" id="PTHR16088:SF3">
    <property type="entry name" value="GON-4-LIKE PROTEIN"/>
    <property type="match status" value="1"/>
</dbReference>
<keyword evidence="2" id="KW-0804">Transcription</keyword>
<feature type="region of interest" description="Disordered" evidence="4">
    <location>
        <begin position="65"/>
        <end position="100"/>
    </location>
</feature>
<dbReference type="Proteomes" id="UP001634394">
    <property type="component" value="Unassembled WGS sequence"/>
</dbReference>
<keyword evidence="1" id="KW-0805">Transcription regulation</keyword>
<dbReference type="PANTHER" id="PTHR16088">
    <property type="entry name" value="YY1 ASSOCIATED PROTEIN-RELATED"/>
    <property type="match status" value="1"/>
</dbReference>
<feature type="compositionally biased region" description="Basic and acidic residues" evidence="4">
    <location>
        <begin position="76"/>
        <end position="85"/>
    </location>
</feature>